<evidence type="ECO:0000256" key="1">
    <source>
        <dbReference type="SAM" id="MobiDB-lite"/>
    </source>
</evidence>
<feature type="compositionally biased region" description="Polar residues" evidence="1">
    <location>
        <begin position="76"/>
        <end position="89"/>
    </location>
</feature>
<feature type="region of interest" description="Disordered" evidence="1">
    <location>
        <begin position="1"/>
        <end position="38"/>
    </location>
</feature>
<organism evidence="2 3">
    <name type="scientific">Hordeum vulgare subsp. vulgare</name>
    <name type="common">Domesticated barley</name>
    <dbReference type="NCBI Taxonomy" id="112509"/>
    <lineage>
        <taxon>Eukaryota</taxon>
        <taxon>Viridiplantae</taxon>
        <taxon>Streptophyta</taxon>
        <taxon>Embryophyta</taxon>
        <taxon>Tracheophyta</taxon>
        <taxon>Spermatophyta</taxon>
        <taxon>Magnoliopsida</taxon>
        <taxon>Liliopsida</taxon>
        <taxon>Poales</taxon>
        <taxon>Poaceae</taxon>
        <taxon>BOP clade</taxon>
        <taxon>Pooideae</taxon>
        <taxon>Triticodae</taxon>
        <taxon>Triticeae</taxon>
        <taxon>Hordeinae</taxon>
        <taxon>Hordeum</taxon>
    </lineage>
</organism>
<dbReference type="AlphaFoldDB" id="A0A8I7BIZ4"/>
<dbReference type="Proteomes" id="UP000011116">
    <property type="component" value="Chromosome 7H"/>
</dbReference>
<reference evidence="2" key="2">
    <citation type="submission" date="2020-10" db="EMBL/GenBank/DDBJ databases">
        <authorList>
            <person name="Scholz U."/>
            <person name="Mascher M."/>
            <person name="Fiebig A."/>
        </authorList>
    </citation>
    <scope>NUCLEOTIDE SEQUENCE [LARGE SCALE GENOMIC DNA]</scope>
    <source>
        <strain evidence="2">cv. Morex</strain>
    </source>
</reference>
<accession>A0A8I7BIZ4</accession>
<dbReference type="Gramene" id="HORVU.MOREX.r2.7HG0566200.1">
    <property type="protein sequence ID" value="HORVU.MOREX.r2.7HG0566200.1.CDS.1"/>
    <property type="gene ID" value="HORVU.MOREX.r2.7HG0566200"/>
</dbReference>
<name>A0A8I7BIZ4_HORVV</name>
<proteinExistence type="predicted"/>
<protein>
    <submittedName>
        <fullName evidence="2">Uncharacterized protein</fullName>
    </submittedName>
</protein>
<reference evidence="3" key="1">
    <citation type="journal article" date="2012" name="Nature">
        <title>A physical, genetic and functional sequence assembly of the barley genome.</title>
        <authorList>
            <consortium name="The International Barley Genome Sequencing Consortium"/>
            <person name="Mayer K.F."/>
            <person name="Waugh R."/>
            <person name="Brown J.W."/>
            <person name="Schulman A."/>
            <person name="Langridge P."/>
            <person name="Platzer M."/>
            <person name="Fincher G.B."/>
            <person name="Muehlbauer G.J."/>
            <person name="Sato K."/>
            <person name="Close T.J."/>
            <person name="Wise R.P."/>
            <person name="Stein N."/>
        </authorList>
    </citation>
    <scope>NUCLEOTIDE SEQUENCE [LARGE SCALE GENOMIC DNA]</scope>
    <source>
        <strain evidence="3">cv. Morex</strain>
    </source>
</reference>
<feature type="region of interest" description="Disordered" evidence="1">
    <location>
        <begin position="68"/>
        <end position="89"/>
    </location>
</feature>
<dbReference type="Gramene" id="HORVU.MOREX.r3.7HG0682050.1">
    <property type="protein sequence ID" value="HORVU.MOREX.r3.7HG0682050.1.CDS1"/>
    <property type="gene ID" value="HORVU.MOREX.r3.7HG0682050"/>
</dbReference>
<evidence type="ECO:0000313" key="3">
    <source>
        <dbReference type="Proteomes" id="UP000011116"/>
    </source>
</evidence>
<dbReference type="EnsemblPlants" id="HORVU.MOREX.r3.7HG0682050.1">
    <property type="protein sequence ID" value="HORVU.MOREX.r3.7HG0682050.1.CDS1"/>
    <property type="gene ID" value="HORVU.MOREX.r3.7HG0682050"/>
</dbReference>
<keyword evidence="3" id="KW-1185">Reference proteome</keyword>
<reference evidence="2" key="3">
    <citation type="submission" date="2022-01" db="UniProtKB">
        <authorList>
            <consortium name="EnsemblPlants"/>
        </authorList>
    </citation>
    <scope>IDENTIFICATION</scope>
    <source>
        <strain evidence="2">subsp. vulgare</strain>
    </source>
</reference>
<sequence length="164" mass="18882">MSSRKCLSGSEKRKRKKLKDEKEEYQKGSLDNYFRTNRSSGNSLQLAIVSVEEQQTENLNEDHVTNEVDDQHENLDGSTNTGIPSVDEQQPFTVDILDPQSWDNLDNKSRHILVEKGPVREDKILFPSDSSSRHFFSGSYYFRLALLCLMQEGLEVFYPGEDMK</sequence>
<evidence type="ECO:0000313" key="2">
    <source>
        <dbReference type="EnsemblPlants" id="HORVU.MOREX.r3.7HG0682050.1.CDS1"/>
    </source>
</evidence>